<protein>
    <submittedName>
        <fullName evidence="1">Uncharacterized protein</fullName>
    </submittedName>
</protein>
<dbReference type="AlphaFoldDB" id="A0A841TIA8"/>
<sequence length="63" mass="7811">MQALIHFSKRAYVKWQKQPDGGYLVTWTDLRFWRDRDWPFRAEVRMDSQFNLLEQKLGWHKKA</sequence>
<proteinExistence type="predicted"/>
<organism evidence="1 2">
    <name type="scientific">Cohnella lubricantis</name>
    <dbReference type="NCBI Taxonomy" id="2163172"/>
    <lineage>
        <taxon>Bacteria</taxon>
        <taxon>Bacillati</taxon>
        <taxon>Bacillota</taxon>
        <taxon>Bacilli</taxon>
        <taxon>Bacillales</taxon>
        <taxon>Paenibacillaceae</taxon>
        <taxon>Cohnella</taxon>
    </lineage>
</organism>
<gene>
    <name evidence="1" type="ORF">H4Q31_20255</name>
</gene>
<evidence type="ECO:0000313" key="2">
    <source>
        <dbReference type="Proteomes" id="UP000574133"/>
    </source>
</evidence>
<dbReference type="RefSeq" id="WP_185180878.1">
    <property type="nucleotide sequence ID" value="NZ_CBCSEP010000011.1"/>
</dbReference>
<accession>A0A841TIA8</accession>
<dbReference type="EMBL" id="JACJVN010000097">
    <property type="protein sequence ID" value="MBB6679619.1"/>
    <property type="molecule type" value="Genomic_DNA"/>
</dbReference>
<dbReference type="Proteomes" id="UP000574133">
    <property type="component" value="Unassembled WGS sequence"/>
</dbReference>
<evidence type="ECO:0000313" key="1">
    <source>
        <dbReference type="EMBL" id="MBB6679619.1"/>
    </source>
</evidence>
<keyword evidence="2" id="KW-1185">Reference proteome</keyword>
<reference evidence="1 2" key="1">
    <citation type="submission" date="2020-08" db="EMBL/GenBank/DDBJ databases">
        <title>Cohnella phylogeny.</title>
        <authorList>
            <person name="Dunlap C."/>
        </authorList>
    </citation>
    <scope>NUCLEOTIDE SEQUENCE [LARGE SCALE GENOMIC DNA]</scope>
    <source>
        <strain evidence="1 2">DSM 103658</strain>
    </source>
</reference>
<comment type="caution">
    <text evidence="1">The sequence shown here is derived from an EMBL/GenBank/DDBJ whole genome shotgun (WGS) entry which is preliminary data.</text>
</comment>
<name>A0A841TIA8_9BACL</name>